<comment type="pathway">
    <text evidence="2 9">Purine metabolism; GMP biosynthesis; GMP from XMP (L-Gln route): step 1/1.</text>
</comment>
<dbReference type="CDD" id="cd01997">
    <property type="entry name" value="GMP_synthase_C"/>
    <property type="match status" value="1"/>
</dbReference>
<dbReference type="InterPro" id="IPR004739">
    <property type="entry name" value="GMP_synth_GATase"/>
</dbReference>
<sequence length="525" mass="59482">MTKNIYASRILILDFGSQYTQIIVRRIREIGVYCESLKWNITEKEINDFSPNGIILSGGPESVTELNSSRVSNYIFNIGIPILGICYGMQIMAVQLGGVVEISNKREFGYANVEIIENCELFDNISDGINKNGNYILDVWMSHGDKIIKLPIDFKKVASTTNCLYAVIANDKKKFYGVQFHPEVTHTSKGVNILARFVKKICKCNLCWTTTTIVDDIINDLRNKIKNDYVLLAFSGGIDSSVTALLLHHAIGDKLFCVFVDNGLLRLNEAKETIDFFSKKFGLNIIKIQAEDRFLNALIGITDPEEKRKKIGNIFIEIFNEESIKYPNIKWLAQGTIYSDVIESGFSSIKKTHTIKSHHNVGGLPKKIKLSLIEPLKTLFKDEVYKIAIKLGLSNNVLYKHPFPGPGLGIRILGEIKKEYCDILRRADSIFIEELYKSNLYNKVSQAFAVFLPICSVAVMGDTRKYDWVISLRAVKTIDFMTAHWYQLPYNLLNKVSNRIINEVTGISRVVYDISGKPPSTIEWE</sequence>
<dbReference type="PANTHER" id="PTHR11922:SF2">
    <property type="entry name" value="GMP SYNTHASE [GLUTAMINE-HYDROLYZING]"/>
    <property type="match status" value="1"/>
</dbReference>
<protein>
    <recommendedName>
        <fullName evidence="9">GMP synthase [glutamine-hydrolyzing]</fullName>
        <ecNumber evidence="9">6.3.5.2</ecNumber>
    </recommendedName>
    <alternativeName>
        <fullName evidence="9">GMP synthetase</fullName>
    </alternativeName>
    <alternativeName>
        <fullName evidence="9">Glutamine amidotransferase</fullName>
    </alternativeName>
</protein>
<evidence type="ECO:0000256" key="8">
    <source>
        <dbReference type="ARBA" id="ARBA00022962"/>
    </source>
</evidence>
<dbReference type="InterPro" id="IPR014729">
    <property type="entry name" value="Rossmann-like_a/b/a_fold"/>
</dbReference>
<keyword evidence="8 9" id="KW-0315">Glutamine amidotransferase</keyword>
<keyword evidence="7 9" id="KW-0067">ATP-binding</keyword>
<gene>
    <name evidence="9 12" type="primary">guaA</name>
    <name evidence="12" type="ORF">PRHACTZTBTEA_234</name>
</gene>
<dbReference type="InterPro" id="IPR022955">
    <property type="entry name" value="GMP_synthase"/>
</dbReference>
<dbReference type="GO" id="GO:0003922">
    <property type="term" value="F:GMP synthase (glutamine-hydrolyzing) activity"/>
    <property type="evidence" value="ECO:0007669"/>
    <property type="project" value="UniProtKB-EC"/>
</dbReference>
<dbReference type="EMBL" id="OZ034688">
    <property type="protein sequence ID" value="CAL1329159.1"/>
    <property type="molecule type" value="Genomic_DNA"/>
</dbReference>
<dbReference type="InterPro" id="IPR001674">
    <property type="entry name" value="GMP_synth_C"/>
</dbReference>
<evidence type="ECO:0000256" key="10">
    <source>
        <dbReference type="PROSITE-ProRule" id="PRU00886"/>
    </source>
</evidence>
<dbReference type="CDD" id="cd01742">
    <property type="entry name" value="GATase1_GMP_Synthase"/>
    <property type="match status" value="1"/>
</dbReference>
<feature type="active site" evidence="9">
    <location>
        <position position="181"/>
    </location>
</feature>
<evidence type="ECO:0000256" key="4">
    <source>
        <dbReference type="ARBA" id="ARBA00022741"/>
    </source>
</evidence>
<evidence type="ECO:0000313" key="12">
    <source>
        <dbReference type="EMBL" id="CAL1329159.1"/>
    </source>
</evidence>
<organism evidence="12 13">
    <name type="scientific">Candidatus Providencia siddallii</name>
    <dbReference type="NCBI Taxonomy" id="1715285"/>
    <lineage>
        <taxon>Bacteria</taxon>
        <taxon>Pseudomonadati</taxon>
        <taxon>Pseudomonadota</taxon>
        <taxon>Gammaproteobacteria</taxon>
        <taxon>Enterobacterales</taxon>
        <taxon>Morganellaceae</taxon>
        <taxon>Providencia</taxon>
    </lineage>
</organism>
<dbReference type="Gene3D" id="3.40.50.880">
    <property type="match status" value="1"/>
</dbReference>
<evidence type="ECO:0000256" key="9">
    <source>
        <dbReference type="HAMAP-Rule" id="MF_00344"/>
    </source>
</evidence>
<comment type="catalytic activity">
    <reaction evidence="9">
        <text>XMP + L-glutamine + ATP + H2O = GMP + L-glutamate + AMP + diphosphate + 2 H(+)</text>
        <dbReference type="Rhea" id="RHEA:11680"/>
        <dbReference type="ChEBI" id="CHEBI:15377"/>
        <dbReference type="ChEBI" id="CHEBI:15378"/>
        <dbReference type="ChEBI" id="CHEBI:29985"/>
        <dbReference type="ChEBI" id="CHEBI:30616"/>
        <dbReference type="ChEBI" id="CHEBI:33019"/>
        <dbReference type="ChEBI" id="CHEBI:57464"/>
        <dbReference type="ChEBI" id="CHEBI:58115"/>
        <dbReference type="ChEBI" id="CHEBI:58359"/>
        <dbReference type="ChEBI" id="CHEBI:456215"/>
        <dbReference type="EC" id="6.3.5.2"/>
    </reaction>
</comment>
<reference evidence="12" key="1">
    <citation type="submission" date="2024-04" db="EMBL/GenBank/DDBJ databases">
        <authorList>
            <person name="Manzano-Marin A."/>
            <person name="Manzano-Marin A."/>
            <person name="Alejandro Manzano Marin A."/>
        </authorList>
    </citation>
    <scope>NUCLEOTIDE SEQUENCE [LARGE SCALE GENOMIC DNA]</scope>
    <source>
        <strain evidence="12">TABTEA</strain>
    </source>
</reference>
<dbReference type="PROSITE" id="PS51553">
    <property type="entry name" value="GMPS_ATP_PPASE"/>
    <property type="match status" value="1"/>
</dbReference>
<keyword evidence="4 9" id="KW-0547">Nucleotide-binding</keyword>
<dbReference type="Gene3D" id="3.40.50.620">
    <property type="entry name" value="HUPs"/>
    <property type="match status" value="1"/>
</dbReference>
<proteinExistence type="inferred from homology"/>
<evidence type="ECO:0000256" key="5">
    <source>
        <dbReference type="ARBA" id="ARBA00022749"/>
    </source>
</evidence>
<dbReference type="HAMAP" id="MF_00344">
    <property type="entry name" value="GMP_synthase"/>
    <property type="match status" value="1"/>
</dbReference>
<dbReference type="PANTHER" id="PTHR11922">
    <property type="entry name" value="GMP SYNTHASE-RELATED"/>
    <property type="match status" value="1"/>
</dbReference>
<dbReference type="SUPFAM" id="SSF52402">
    <property type="entry name" value="Adenine nucleotide alpha hydrolases-like"/>
    <property type="match status" value="1"/>
</dbReference>
<dbReference type="PROSITE" id="PS51273">
    <property type="entry name" value="GATASE_TYPE_1"/>
    <property type="match status" value="1"/>
</dbReference>
<dbReference type="InterPro" id="IPR017926">
    <property type="entry name" value="GATASE"/>
</dbReference>
<dbReference type="NCBIfam" id="NF000848">
    <property type="entry name" value="PRK00074.1"/>
    <property type="match status" value="1"/>
</dbReference>
<dbReference type="Pfam" id="PF00117">
    <property type="entry name" value="GATase"/>
    <property type="match status" value="1"/>
</dbReference>
<evidence type="ECO:0000256" key="3">
    <source>
        <dbReference type="ARBA" id="ARBA00022598"/>
    </source>
</evidence>
<accession>A0ABM9NNW0</accession>
<comment type="subunit">
    <text evidence="9">Homodimer.</text>
</comment>
<dbReference type="Pfam" id="PF00958">
    <property type="entry name" value="GMP_synt_C"/>
    <property type="match status" value="1"/>
</dbReference>
<evidence type="ECO:0000313" key="13">
    <source>
        <dbReference type="Proteomes" id="UP001497533"/>
    </source>
</evidence>
<dbReference type="RefSeq" id="WP_341765208.1">
    <property type="nucleotide sequence ID" value="NZ_OZ034688.1"/>
</dbReference>
<dbReference type="SUPFAM" id="SSF52317">
    <property type="entry name" value="Class I glutamine amidotransferase-like"/>
    <property type="match status" value="1"/>
</dbReference>
<keyword evidence="3 9" id="KW-0436">Ligase</keyword>
<keyword evidence="6 9" id="KW-0658">Purine biosynthesis</keyword>
<dbReference type="NCBIfam" id="TIGR00884">
    <property type="entry name" value="guaA_Cterm"/>
    <property type="match status" value="1"/>
</dbReference>
<keyword evidence="5 9" id="KW-0332">GMP biosynthesis</keyword>
<dbReference type="PRINTS" id="PR00099">
    <property type="entry name" value="CPSGATASE"/>
</dbReference>
<name>A0ABM9NNW0_9GAMM</name>
<dbReference type="InterPro" id="IPR029062">
    <property type="entry name" value="Class_I_gatase-like"/>
</dbReference>
<dbReference type="EC" id="6.3.5.2" evidence="9"/>
<comment type="function">
    <text evidence="1 9">Catalyzes the synthesis of GMP from XMP.</text>
</comment>
<evidence type="ECO:0000256" key="1">
    <source>
        <dbReference type="ARBA" id="ARBA00002332"/>
    </source>
</evidence>
<evidence type="ECO:0000256" key="6">
    <source>
        <dbReference type="ARBA" id="ARBA00022755"/>
    </source>
</evidence>
<feature type="domain" description="GMPS ATP-PPase" evidence="11">
    <location>
        <begin position="208"/>
        <end position="400"/>
    </location>
</feature>
<feature type="active site" evidence="9">
    <location>
        <position position="183"/>
    </location>
</feature>
<evidence type="ECO:0000256" key="2">
    <source>
        <dbReference type="ARBA" id="ARBA00005153"/>
    </source>
</evidence>
<evidence type="ECO:0000259" key="11">
    <source>
        <dbReference type="PROSITE" id="PS51553"/>
    </source>
</evidence>
<feature type="active site" description="Nucleophile" evidence="9">
    <location>
        <position position="86"/>
    </location>
</feature>
<feature type="binding site" evidence="10">
    <location>
        <begin position="235"/>
        <end position="241"/>
    </location>
    <ligand>
        <name>ATP</name>
        <dbReference type="ChEBI" id="CHEBI:30616"/>
    </ligand>
</feature>
<dbReference type="PRINTS" id="PR00096">
    <property type="entry name" value="GATASE"/>
</dbReference>
<dbReference type="SUPFAM" id="SSF54810">
    <property type="entry name" value="GMP synthetase C-terminal dimerisation domain"/>
    <property type="match status" value="1"/>
</dbReference>
<dbReference type="InterPro" id="IPR025777">
    <property type="entry name" value="GMPS_ATP_PPase_dom"/>
</dbReference>
<dbReference type="NCBIfam" id="TIGR00888">
    <property type="entry name" value="guaA_Nterm"/>
    <property type="match status" value="1"/>
</dbReference>
<evidence type="ECO:0000256" key="7">
    <source>
        <dbReference type="ARBA" id="ARBA00022840"/>
    </source>
</evidence>
<dbReference type="Gene3D" id="3.30.300.10">
    <property type="match status" value="1"/>
</dbReference>
<keyword evidence="13" id="KW-1185">Reference proteome</keyword>
<dbReference type="PRINTS" id="PR00097">
    <property type="entry name" value="ANTSNTHASEII"/>
</dbReference>
<dbReference type="Proteomes" id="UP001497533">
    <property type="component" value="Chromosome"/>
</dbReference>